<gene>
    <name evidence="1" type="ORF">AVEN_252398_1</name>
</gene>
<dbReference type="AlphaFoldDB" id="A0A4Y2ASG9"/>
<proteinExistence type="predicted"/>
<evidence type="ECO:0000313" key="2">
    <source>
        <dbReference type="Proteomes" id="UP000499080"/>
    </source>
</evidence>
<comment type="caution">
    <text evidence="1">The sequence shown here is derived from an EMBL/GenBank/DDBJ whole genome shotgun (WGS) entry which is preliminary data.</text>
</comment>
<keyword evidence="2" id="KW-1185">Reference proteome</keyword>
<name>A0A4Y2ASG9_ARAVE</name>
<reference evidence="1 2" key="1">
    <citation type="journal article" date="2019" name="Sci. Rep.">
        <title>Orb-weaving spider Araneus ventricosus genome elucidates the spidroin gene catalogue.</title>
        <authorList>
            <person name="Kono N."/>
            <person name="Nakamura H."/>
            <person name="Ohtoshi R."/>
            <person name="Moran D.A.P."/>
            <person name="Shinohara A."/>
            <person name="Yoshida Y."/>
            <person name="Fujiwara M."/>
            <person name="Mori M."/>
            <person name="Tomita M."/>
            <person name="Arakawa K."/>
        </authorList>
    </citation>
    <scope>NUCLEOTIDE SEQUENCE [LARGE SCALE GENOMIC DNA]</scope>
</reference>
<evidence type="ECO:0000313" key="1">
    <source>
        <dbReference type="EMBL" id="GBL82209.1"/>
    </source>
</evidence>
<organism evidence="1 2">
    <name type="scientific">Araneus ventricosus</name>
    <name type="common">Orbweaver spider</name>
    <name type="synonym">Epeira ventricosa</name>
    <dbReference type="NCBI Taxonomy" id="182803"/>
    <lineage>
        <taxon>Eukaryota</taxon>
        <taxon>Metazoa</taxon>
        <taxon>Ecdysozoa</taxon>
        <taxon>Arthropoda</taxon>
        <taxon>Chelicerata</taxon>
        <taxon>Arachnida</taxon>
        <taxon>Araneae</taxon>
        <taxon>Araneomorphae</taxon>
        <taxon>Entelegynae</taxon>
        <taxon>Araneoidea</taxon>
        <taxon>Araneidae</taxon>
        <taxon>Araneus</taxon>
    </lineage>
</organism>
<sequence>MARGLVKPRGSYLWTVVGGIPTSRGGAWLGKYLGSARVNGCTDAVWTLPPPLTCELFTAITREATDALTSPRTTSILLVPRCVITRTVDGTRGKTGRRNAALEYTSCDIVLC</sequence>
<protein>
    <submittedName>
        <fullName evidence="1">Uncharacterized protein</fullName>
    </submittedName>
</protein>
<accession>A0A4Y2ASG9</accession>
<dbReference type="EMBL" id="BGPR01000028">
    <property type="protein sequence ID" value="GBL82209.1"/>
    <property type="molecule type" value="Genomic_DNA"/>
</dbReference>
<dbReference type="Proteomes" id="UP000499080">
    <property type="component" value="Unassembled WGS sequence"/>
</dbReference>